<name>W1XAN2_9ZZZZ</name>
<gene>
    <name evidence="1" type="ORF">Q604_UNBC17624G0001</name>
</gene>
<dbReference type="InterPro" id="IPR011856">
    <property type="entry name" value="tRNA_endonuc-like_dom_sf"/>
</dbReference>
<dbReference type="GO" id="GO:0004519">
    <property type="term" value="F:endonuclease activity"/>
    <property type="evidence" value="ECO:0007669"/>
    <property type="project" value="UniProtKB-KW"/>
</dbReference>
<proteinExistence type="predicted"/>
<dbReference type="Gene3D" id="3.40.1350.10">
    <property type="match status" value="1"/>
</dbReference>
<keyword evidence="1" id="KW-0540">Nuclease</keyword>
<feature type="non-terminal residue" evidence="1">
    <location>
        <position position="71"/>
    </location>
</feature>
<organism evidence="1">
    <name type="scientific">human gut metagenome</name>
    <dbReference type="NCBI Taxonomy" id="408170"/>
    <lineage>
        <taxon>unclassified sequences</taxon>
        <taxon>metagenomes</taxon>
        <taxon>organismal metagenomes</taxon>
    </lineage>
</organism>
<dbReference type="GO" id="GO:0003676">
    <property type="term" value="F:nucleic acid binding"/>
    <property type="evidence" value="ECO:0007669"/>
    <property type="project" value="InterPro"/>
</dbReference>
<keyword evidence="1" id="KW-0255">Endonuclease</keyword>
<accession>W1XAN2</accession>
<evidence type="ECO:0000313" key="1">
    <source>
        <dbReference type="EMBL" id="ETJ25869.1"/>
    </source>
</evidence>
<dbReference type="InterPro" id="IPR011335">
    <property type="entry name" value="Restrct_endonuc-II-like"/>
</dbReference>
<sequence>NVHDYASLGRATRVFSWKSNRIHHFFSDIQTKYFYLLEWQDTVLDIREHFPLIDIDETIKDKEDLNFDIFK</sequence>
<comment type="caution">
    <text evidence="1">The sequence shown here is derived from an EMBL/GenBank/DDBJ whole genome shotgun (WGS) entry which is preliminary data.</text>
</comment>
<reference evidence="1" key="1">
    <citation type="submission" date="2013-12" db="EMBL/GenBank/DDBJ databases">
        <title>A Varibaculum cambriense genome reconstructed from a premature infant gut community with otherwise low bacterial novelty that shifts toward anaerobic metabolism during the third week of life.</title>
        <authorList>
            <person name="Brown C.T."/>
            <person name="Sharon I."/>
            <person name="Thomas B.C."/>
            <person name="Castelle C.J."/>
            <person name="Morowitz M.J."/>
            <person name="Banfield J.F."/>
        </authorList>
    </citation>
    <scope>NUCLEOTIDE SEQUENCE</scope>
</reference>
<dbReference type="SUPFAM" id="SSF52980">
    <property type="entry name" value="Restriction endonuclease-like"/>
    <property type="match status" value="1"/>
</dbReference>
<dbReference type="EMBL" id="AZMM01017624">
    <property type="protein sequence ID" value="ETJ25869.1"/>
    <property type="molecule type" value="Genomic_DNA"/>
</dbReference>
<keyword evidence="1" id="KW-0378">Hydrolase</keyword>
<dbReference type="AlphaFoldDB" id="W1XAN2"/>
<protein>
    <submittedName>
        <fullName evidence="1">TnsA endonuclease</fullName>
    </submittedName>
</protein>
<feature type="non-terminal residue" evidence="1">
    <location>
        <position position="1"/>
    </location>
</feature>